<evidence type="ECO:0000313" key="1">
    <source>
        <dbReference type="EMBL" id="VDO68951.1"/>
    </source>
</evidence>
<evidence type="ECO:0000313" key="2">
    <source>
        <dbReference type="Proteomes" id="UP000279833"/>
    </source>
</evidence>
<dbReference type="STRING" id="6186.A0A183JG15"/>
<dbReference type="EMBL" id="UZAK01001372">
    <property type="protein sequence ID" value="VDO68951.1"/>
    <property type="molecule type" value="Genomic_DNA"/>
</dbReference>
<accession>A0A183JG15</accession>
<reference evidence="1" key="2">
    <citation type="submission" date="2018-11" db="EMBL/GenBank/DDBJ databases">
        <authorList>
            <consortium name="Pathogen Informatics"/>
        </authorList>
    </citation>
    <scope>NUCLEOTIDE SEQUENCE [LARGE SCALE GENOMIC DNA]</scope>
    <source>
        <strain evidence="1">Dakar</strain>
    </source>
</reference>
<name>A0A183JG15_9TREM</name>
<proteinExistence type="predicted"/>
<evidence type="ECO:0000313" key="3">
    <source>
        <dbReference type="WBParaSite" id="SCUD_0000163401-mRNA-1"/>
    </source>
</evidence>
<dbReference type="Proteomes" id="UP000279833">
    <property type="component" value="Unassembled WGS sequence"/>
</dbReference>
<dbReference type="WBParaSite" id="SCUD_0000163401-mRNA-1">
    <property type="protein sequence ID" value="SCUD_0000163401-mRNA-1"/>
    <property type="gene ID" value="SCUD_0000163401"/>
</dbReference>
<dbReference type="AlphaFoldDB" id="A0A183JG15"/>
<protein>
    <submittedName>
        <fullName evidence="3">Pectate lyase</fullName>
    </submittedName>
</protein>
<keyword evidence="2" id="KW-1185">Reference proteome</keyword>
<sequence>MLLYSGHEENKAAHTQGVALMMSEEASNAFVGWGSHGSGIIKAEGRDYNECYAPTNDSNGDDKDQFYKRLQLIIAKCSGTDLTILMADLSA</sequence>
<gene>
    <name evidence="1" type="ORF">SCUD_LOCUS1635</name>
</gene>
<organism evidence="3">
    <name type="scientific">Schistosoma curassoni</name>
    <dbReference type="NCBI Taxonomy" id="6186"/>
    <lineage>
        <taxon>Eukaryota</taxon>
        <taxon>Metazoa</taxon>
        <taxon>Spiralia</taxon>
        <taxon>Lophotrochozoa</taxon>
        <taxon>Platyhelminthes</taxon>
        <taxon>Trematoda</taxon>
        <taxon>Digenea</taxon>
        <taxon>Strigeidida</taxon>
        <taxon>Schistosomatoidea</taxon>
        <taxon>Schistosomatidae</taxon>
        <taxon>Schistosoma</taxon>
    </lineage>
</organism>
<reference evidence="3" key="1">
    <citation type="submission" date="2016-06" db="UniProtKB">
        <authorList>
            <consortium name="WormBaseParasite"/>
        </authorList>
    </citation>
    <scope>IDENTIFICATION</scope>
</reference>